<evidence type="ECO:0000256" key="3">
    <source>
        <dbReference type="ARBA" id="ARBA00022722"/>
    </source>
</evidence>
<evidence type="ECO:0000256" key="5">
    <source>
        <dbReference type="ARBA" id="ARBA00022801"/>
    </source>
</evidence>
<dbReference type="GO" id="GO:0004518">
    <property type="term" value="F:nuclease activity"/>
    <property type="evidence" value="ECO:0007669"/>
    <property type="project" value="UniProtKB-KW"/>
</dbReference>
<dbReference type="EMBL" id="SPKJ01000029">
    <property type="protein sequence ID" value="MYZ48132.1"/>
    <property type="molecule type" value="Genomic_DNA"/>
</dbReference>
<keyword evidence="6" id="KW-0460">Magnesium</keyword>
<dbReference type="Gene3D" id="3.40.50.1010">
    <property type="entry name" value="5'-nuclease"/>
    <property type="match status" value="1"/>
</dbReference>
<dbReference type="InterPro" id="IPR050556">
    <property type="entry name" value="Type_II_TA_system_RNase"/>
</dbReference>
<evidence type="ECO:0000256" key="2">
    <source>
        <dbReference type="ARBA" id="ARBA00022649"/>
    </source>
</evidence>
<dbReference type="RefSeq" id="WP_161140481.1">
    <property type="nucleotide sequence ID" value="NZ_SPKJ01000029.1"/>
</dbReference>
<dbReference type="Proteomes" id="UP000773614">
    <property type="component" value="Unassembled WGS sequence"/>
</dbReference>
<keyword evidence="10" id="KW-1185">Reference proteome</keyword>
<keyword evidence="4" id="KW-0479">Metal-binding</keyword>
<accession>A0A964T663</accession>
<sequence length="136" mass="15307">MSTLVDSNVLIDVIEMAEVWSEWSAARLAEAADLGEIIINPIVLAETSMHFLDEDAYEAAAFARLTREQTPWEAAFRAGQAHARYRRSGGMRERTLPDFLIGAHAAVKGHRLLTRDARRYRAYFPDLDIIAPDTHP</sequence>
<dbReference type="PANTHER" id="PTHR33653:SF1">
    <property type="entry name" value="RIBONUCLEASE VAPC2"/>
    <property type="match status" value="1"/>
</dbReference>
<keyword evidence="2" id="KW-1277">Toxin-antitoxin system</keyword>
<evidence type="ECO:0000256" key="6">
    <source>
        <dbReference type="ARBA" id="ARBA00022842"/>
    </source>
</evidence>
<keyword evidence="3" id="KW-0540">Nuclease</keyword>
<organism evidence="9 10">
    <name type="scientific">Propylenella binzhouense</name>
    <dbReference type="NCBI Taxonomy" id="2555902"/>
    <lineage>
        <taxon>Bacteria</taxon>
        <taxon>Pseudomonadati</taxon>
        <taxon>Pseudomonadota</taxon>
        <taxon>Alphaproteobacteria</taxon>
        <taxon>Hyphomicrobiales</taxon>
        <taxon>Propylenellaceae</taxon>
        <taxon>Propylenella</taxon>
    </lineage>
</organism>
<dbReference type="InterPro" id="IPR029060">
    <property type="entry name" value="PIN-like_dom_sf"/>
</dbReference>
<dbReference type="Pfam" id="PF01850">
    <property type="entry name" value="PIN"/>
    <property type="match status" value="1"/>
</dbReference>
<keyword evidence="5" id="KW-0378">Hydrolase</keyword>
<evidence type="ECO:0000313" key="9">
    <source>
        <dbReference type="EMBL" id="MYZ48132.1"/>
    </source>
</evidence>
<evidence type="ECO:0000313" key="10">
    <source>
        <dbReference type="Proteomes" id="UP000773614"/>
    </source>
</evidence>
<comment type="caution">
    <text evidence="9">The sequence shown here is derived from an EMBL/GenBank/DDBJ whole genome shotgun (WGS) entry which is preliminary data.</text>
</comment>
<dbReference type="GO" id="GO:0046872">
    <property type="term" value="F:metal ion binding"/>
    <property type="evidence" value="ECO:0007669"/>
    <property type="project" value="UniProtKB-KW"/>
</dbReference>
<reference evidence="9" key="1">
    <citation type="submission" date="2019-03" db="EMBL/GenBank/DDBJ databases">
        <title>Afifella sp. nov., isolated from activated sludge.</title>
        <authorList>
            <person name="Li Q."/>
            <person name="Liu Y."/>
        </authorList>
    </citation>
    <scope>NUCLEOTIDE SEQUENCE</scope>
    <source>
        <strain evidence="9">L72</strain>
    </source>
</reference>
<dbReference type="AlphaFoldDB" id="A0A964T663"/>
<name>A0A964T663_9HYPH</name>
<evidence type="ECO:0000256" key="1">
    <source>
        <dbReference type="ARBA" id="ARBA00001946"/>
    </source>
</evidence>
<dbReference type="SUPFAM" id="SSF88723">
    <property type="entry name" value="PIN domain-like"/>
    <property type="match status" value="1"/>
</dbReference>
<feature type="domain" description="PIN" evidence="8">
    <location>
        <begin position="4"/>
        <end position="123"/>
    </location>
</feature>
<gene>
    <name evidence="9" type="ORF">E4O86_10460</name>
</gene>
<dbReference type="PANTHER" id="PTHR33653">
    <property type="entry name" value="RIBONUCLEASE VAPC2"/>
    <property type="match status" value="1"/>
</dbReference>
<dbReference type="InterPro" id="IPR002716">
    <property type="entry name" value="PIN_dom"/>
</dbReference>
<dbReference type="GO" id="GO:0016787">
    <property type="term" value="F:hydrolase activity"/>
    <property type="evidence" value="ECO:0007669"/>
    <property type="project" value="UniProtKB-KW"/>
</dbReference>
<dbReference type="OrthoDB" id="9800524at2"/>
<comment type="similarity">
    <text evidence="7">Belongs to the PINc/VapC protein family.</text>
</comment>
<comment type="cofactor">
    <cofactor evidence="1">
        <name>Mg(2+)</name>
        <dbReference type="ChEBI" id="CHEBI:18420"/>
    </cofactor>
</comment>
<protein>
    <submittedName>
        <fullName evidence="9">Type II toxin-antitoxin system VapC family toxin</fullName>
    </submittedName>
</protein>
<evidence type="ECO:0000256" key="7">
    <source>
        <dbReference type="ARBA" id="ARBA00038093"/>
    </source>
</evidence>
<proteinExistence type="inferred from homology"/>
<evidence type="ECO:0000259" key="8">
    <source>
        <dbReference type="Pfam" id="PF01850"/>
    </source>
</evidence>
<evidence type="ECO:0000256" key="4">
    <source>
        <dbReference type="ARBA" id="ARBA00022723"/>
    </source>
</evidence>